<dbReference type="AlphaFoldDB" id="A0A4R1BQ32"/>
<proteinExistence type="predicted"/>
<keyword evidence="2" id="KW-1185">Reference proteome</keyword>
<name>A0A4R1BQ32_9BACT</name>
<accession>A0A4R1BQ32</accession>
<comment type="caution">
    <text evidence="1">The sequence shown here is derived from an EMBL/GenBank/DDBJ whole genome shotgun (WGS) entry which is preliminary data.</text>
</comment>
<sequence>MLLLGGVARAQLPASNLRQKTMALAGDTLRIDSLSLVPGTLRVEGVPDSAYRVDLVRSVLFWKQKPAGDSVQLRYRVFPFRLNAYARHLDYDSIRHFSYLRPFTFDEGREQEGKGLFQFGNLQYNGSFGRGIAFGNAQDAVVNSNFNLQLSGYLADSIEIAAAISDNNIPIQPDGTTQQLNEFDQVFLQFKKRNWQLNLGDIDLRQNNLYFLNFYKRLQGVTFQTNYNVGARNKATSLVSGSIAKGKFHRNIIDAQTRPELQLEGNQGPFRLQGANNEFFFIVLANSERVFLDGVLLQRGEDQDYVINYNTAEVTFTPKHLISKDSRIQIEFEYADRNFLNSNLYAYQTLNLNDRLQVRIGAFQNADAKNSGINQTLDDNMKRFLSNVGDSVDKAFYPAIVRDTFSANRILYERVLAVSGADSFYRYSTDPAVAMYALSFTDVGIGNGNYRPLLNGANGKVYEYVAPDPLTGKRQGSFEPVTRLVTPRKQQVVSLAADWAIDARNTLKTEVGMSDYSANTFSTKDAADDRGFAGRVQYANTSRLSSARGLQLNTAVDLEHVQARFRPLERLRYVEFSREWGLPLNTAFVAADETIARFTAQLKDKREHSLSYQLMSYNRGAHYRGLQNLVQHNFILGGWTFANQFSLTAFNDSLQHGRFLRPVVDVSKTLNSWGNLKLGVRYALEQNEVRSREKDTVVNTSFSFDTWTAYLKTDERRKNRYTVTFFTRADKYPFAQTLVKGDRSYNVNFGAELLGNEHHQLVLNTSFRQLEVFNDKVSNQKKDRTVLGRAEYSINEFRGLITGNVLYEVGSGQEQRRDITYYEVPPGRGEYAWNDYNGDGIQQLNEFEISQFPDQAKWIRIFIPTNEFIKANYTTLNYSLQFTPRSLFEGTQKGSFVSRFSWQTALQKSKKGIAKGDVDFNPFKYNLQDTGLITGQTALNNTVSFNRFSTKWGADLSNLQSNSKNLLTYGYESRRVNDWLLKLRWNLSPSFTANLNTKAGSTSLFTPSFDNRNYQIDVQSAEPSLTYLYRSTFRLQAGYKYDLRNNSAVYGGERSQIHSVNLETKYNVLQNSSINGRFTFSNIAYPFPANTTVSYIMLEGLQPGRNYQWALDFSKRILKNIEMNFQYEGRQAGASKTVHIGRASVRALF</sequence>
<dbReference type="Proteomes" id="UP000295334">
    <property type="component" value="Unassembled WGS sequence"/>
</dbReference>
<organism evidence="1 2">
    <name type="scientific">Flaviaesturariibacter flavus</name>
    <dbReference type="NCBI Taxonomy" id="2502780"/>
    <lineage>
        <taxon>Bacteria</taxon>
        <taxon>Pseudomonadati</taxon>
        <taxon>Bacteroidota</taxon>
        <taxon>Chitinophagia</taxon>
        <taxon>Chitinophagales</taxon>
        <taxon>Chitinophagaceae</taxon>
        <taxon>Flaviaestuariibacter</taxon>
    </lineage>
</organism>
<reference evidence="1 2" key="1">
    <citation type="submission" date="2019-03" db="EMBL/GenBank/DDBJ databases">
        <authorList>
            <person name="Kim M.K.M."/>
        </authorList>
    </citation>
    <scope>NUCLEOTIDE SEQUENCE [LARGE SCALE GENOMIC DNA]</scope>
    <source>
        <strain evidence="1 2">17J68-12</strain>
    </source>
</reference>
<gene>
    <name evidence="1" type="ORF">EPD60_01415</name>
</gene>
<evidence type="ECO:0000313" key="2">
    <source>
        <dbReference type="Proteomes" id="UP000295334"/>
    </source>
</evidence>
<dbReference type="OrthoDB" id="9815802at2"/>
<dbReference type="EMBL" id="SJZI01000002">
    <property type="protein sequence ID" value="TCJ19386.1"/>
    <property type="molecule type" value="Genomic_DNA"/>
</dbReference>
<evidence type="ECO:0008006" key="3">
    <source>
        <dbReference type="Google" id="ProtNLM"/>
    </source>
</evidence>
<protein>
    <recommendedName>
        <fullName evidence="3">Cell surface protein SprA</fullName>
    </recommendedName>
</protein>
<evidence type="ECO:0000313" key="1">
    <source>
        <dbReference type="EMBL" id="TCJ19386.1"/>
    </source>
</evidence>